<evidence type="ECO:0000256" key="3">
    <source>
        <dbReference type="RuleBase" id="RU003457"/>
    </source>
</evidence>
<dbReference type="EMBL" id="LDJX01000005">
    <property type="protein sequence ID" value="KPM31220.1"/>
    <property type="molecule type" value="Genomic_DNA"/>
</dbReference>
<feature type="domain" description="Pirin C-terminal" evidence="5">
    <location>
        <begin position="189"/>
        <end position="290"/>
    </location>
</feature>
<dbReference type="CDD" id="cd02247">
    <property type="entry name" value="cupin_pirin_C"/>
    <property type="match status" value="1"/>
</dbReference>
<dbReference type="PANTHER" id="PTHR43594:SF1">
    <property type="entry name" value="QUERCETIN 2,3-DIOXYGENASE PA2418-RELATED"/>
    <property type="match status" value="1"/>
</dbReference>
<dbReference type="GO" id="GO:0046872">
    <property type="term" value="F:metal ion binding"/>
    <property type="evidence" value="ECO:0007669"/>
    <property type="project" value="UniProtKB-KW"/>
</dbReference>
<proteinExistence type="inferred from homology"/>
<dbReference type="PATRIC" id="fig|1300341.3.peg.2650"/>
<dbReference type="InterPro" id="IPR011051">
    <property type="entry name" value="RmlC_Cupin_sf"/>
</dbReference>
<evidence type="ECO:0000256" key="2">
    <source>
        <dbReference type="PIRSR" id="PIRSR006232-1"/>
    </source>
</evidence>
<dbReference type="InterPro" id="IPR008778">
    <property type="entry name" value="Pirin_C_dom"/>
</dbReference>
<protein>
    <submittedName>
        <fullName evidence="6">Pirin domain protein</fullName>
    </submittedName>
</protein>
<sequence>MKMKTKSVELVVSPREPHFVGDGFRVHNFIPSNYRLSMQRMSPFLMLDYNSTYHFPPSEKPKGVGVHPHKGFETVTIAYKGRVAHHDSSGGGGVIGEGDVQWMTAASGVLHKEYHEEEWSKKGGDFQMVQLWVNLPAKDKKSDAKYQAIKNEDINRYELSNGTGTIEVIAGEYKDVKGTASTFTPVHLLNAKLKKGTKADFQIPSNYNTALLVLEGSIVINETEEVPLDHLALMANDGETFEIEATDDAVVLILSGEPINEPIAAQGPFVMNTREELVEAFNDFQSGKFGYLEN</sequence>
<evidence type="ECO:0000259" key="4">
    <source>
        <dbReference type="Pfam" id="PF02678"/>
    </source>
</evidence>
<keyword evidence="2" id="KW-0408">Iron</keyword>
<gene>
    <name evidence="6" type="ORF">I595_2485</name>
</gene>
<evidence type="ECO:0000256" key="1">
    <source>
        <dbReference type="ARBA" id="ARBA00008416"/>
    </source>
</evidence>
<dbReference type="Pfam" id="PF05726">
    <property type="entry name" value="Pirin_C"/>
    <property type="match status" value="1"/>
</dbReference>
<dbReference type="SUPFAM" id="SSF51182">
    <property type="entry name" value="RmlC-like cupins"/>
    <property type="match status" value="1"/>
</dbReference>
<dbReference type="PANTHER" id="PTHR43594">
    <property type="entry name" value="QUERCETIN 2,3-DIOXYGENASE"/>
    <property type="match status" value="1"/>
</dbReference>
<dbReference type="InterPro" id="IPR003829">
    <property type="entry name" value="Pirin_N_dom"/>
</dbReference>
<feature type="binding site" evidence="2">
    <location>
        <position position="67"/>
    </location>
    <ligand>
        <name>Fe cation</name>
        <dbReference type="ChEBI" id="CHEBI:24875"/>
    </ligand>
</feature>
<organism evidence="6 7">
    <name type="scientific">Croceitalea dokdonensis DOKDO 023</name>
    <dbReference type="NCBI Taxonomy" id="1300341"/>
    <lineage>
        <taxon>Bacteria</taxon>
        <taxon>Pseudomonadati</taxon>
        <taxon>Bacteroidota</taxon>
        <taxon>Flavobacteriia</taxon>
        <taxon>Flavobacteriales</taxon>
        <taxon>Flavobacteriaceae</taxon>
        <taxon>Croceitalea</taxon>
    </lineage>
</organism>
<keyword evidence="7" id="KW-1185">Reference proteome</keyword>
<dbReference type="AlphaFoldDB" id="A0A0N8H3Q4"/>
<feature type="binding site" evidence="2">
    <location>
        <position position="69"/>
    </location>
    <ligand>
        <name>Fe cation</name>
        <dbReference type="ChEBI" id="CHEBI:24875"/>
    </ligand>
</feature>
<dbReference type="InterPro" id="IPR014710">
    <property type="entry name" value="RmlC-like_jellyroll"/>
</dbReference>
<evidence type="ECO:0000313" key="6">
    <source>
        <dbReference type="EMBL" id="KPM31220.1"/>
    </source>
</evidence>
<feature type="domain" description="Pirin N-terminal" evidence="4">
    <location>
        <begin position="35"/>
        <end position="133"/>
    </location>
</feature>
<accession>A0A0N8H3Q4</accession>
<comment type="similarity">
    <text evidence="1 3">Belongs to the pirin family.</text>
</comment>
<comment type="caution">
    <text evidence="6">The sequence shown here is derived from an EMBL/GenBank/DDBJ whole genome shotgun (WGS) entry which is preliminary data.</text>
</comment>
<dbReference type="InterPro" id="IPR053186">
    <property type="entry name" value="QDO-related"/>
</dbReference>
<dbReference type="PIRSF" id="PIRSF006232">
    <property type="entry name" value="Pirin"/>
    <property type="match status" value="1"/>
</dbReference>
<evidence type="ECO:0000313" key="7">
    <source>
        <dbReference type="Proteomes" id="UP000050280"/>
    </source>
</evidence>
<reference evidence="6 7" key="1">
    <citation type="submission" date="2015-09" db="EMBL/GenBank/DDBJ databases">
        <title>Genome sequence of the marine flavobacterium Croceitalea dokdonensis DOKDO 023 that contains proton- and sodium-pumping rhodopsins.</title>
        <authorList>
            <person name="Kwon S.-K."/>
            <person name="Lee H.K."/>
            <person name="Kwak M.-J."/>
            <person name="Kim J.F."/>
        </authorList>
    </citation>
    <scope>NUCLEOTIDE SEQUENCE [LARGE SCALE GENOMIC DNA]</scope>
    <source>
        <strain evidence="6 7">DOKDO 023</strain>
    </source>
</reference>
<evidence type="ECO:0000259" key="5">
    <source>
        <dbReference type="Pfam" id="PF05726"/>
    </source>
</evidence>
<feature type="binding site" evidence="2">
    <location>
        <position position="111"/>
    </location>
    <ligand>
        <name>Fe cation</name>
        <dbReference type="ChEBI" id="CHEBI:24875"/>
    </ligand>
</feature>
<dbReference type="Proteomes" id="UP000050280">
    <property type="component" value="Unassembled WGS sequence"/>
</dbReference>
<comment type="cofactor">
    <cofactor evidence="2">
        <name>Fe cation</name>
        <dbReference type="ChEBI" id="CHEBI:24875"/>
    </cofactor>
    <text evidence="2">Binds 1 Fe cation per subunit.</text>
</comment>
<dbReference type="InterPro" id="IPR012093">
    <property type="entry name" value="Pirin"/>
</dbReference>
<name>A0A0N8H3Q4_9FLAO</name>
<dbReference type="STRING" id="1300341.I595_2485"/>
<feature type="binding site" evidence="2">
    <location>
        <position position="113"/>
    </location>
    <ligand>
        <name>Fe cation</name>
        <dbReference type="ChEBI" id="CHEBI:24875"/>
    </ligand>
</feature>
<dbReference type="Pfam" id="PF02678">
    <property type="entry name" value="Pirin"/>
    <property type="match status" value="1"/>
</dbReference>
<dbReference type="Gene3D" id="2.60.120.10">
    <property type="entry name" value="Jelly Rolls"/>
    <property type="match status" value="2"/>
</dbReference>
<keyword evidence="2" id="KW-0479">Metal-binding</keyword>